<dbReference type="Proteomes" id="UP001307889">
    <property type="component" value="Chromosome 5"/>
</dbReference>
<organism evidence="2 3">
    <name type="scientific">Nesidiocoris tenuis</name>
    <dbReference type="NCBI Taxonomy" id="355587"/>
    <lineage>
        <taxon>Eukaryota</taxon>
        <taxon>Metazoa</taxon>
        <taxon>Ecdysozoa</taxon>
        <taxon>Arthropoda</taxon>
        <taxon>Hexapoda</taxon>
        <taxon>Insecta</taxon>
        <taxon>Pterygota</taxon>
        <taxon>Neoptera</taxon>
        <taxon>Paraneoptera</taxon>
        <taxon>Hemiptera</taxon>
        <taxon>Heteroptera</taxon>
        <taxon>Panheteroptera</taxon>
        <taxon>Cimicomorpha</taxon>
        <taxon>Miridae</taxon>
        <taxon>Dicyphina</taxon>
        <taxon>Nesidiocoris</taxon>
    </lineage>
</organism>
<feature type="region of interest" description="Disordered" evidence="1">
    <location>
        <begin position="60"/>
        <end position="81"/>
    </location>
</feature>
<dbReference type="EMBL" id="AP028913">
    <property type="protein sequence ID" value="BES94127.1"/>
    <property type="molecule type" value="Genomic_DNA"/>
</dbReference>
<evidence type="ECO:0000313" key="3">
    <source>
        <dbReference type="Proteomes" id="UP001307889"/>
    </source>
</evidence>
<sequence length="81" mass="9171">MDERRRYCEDAAIASALPFKTKRTTAFPVLNLAFLAVPCRRIPPFLFRRFARYCSAAVSERAPNDVTPHRKSKPPPPPAVD</sequence>
<keyword evidence="3" id="KW-1185">Reference proteome</keyword>
<proteinExistence type="predicted"/>
<gene>
    <name evidence="2" type="ORF">NTJ_06936</name>
</gene>
<reference evidence="2 3" key="1">
    <citation type="submission" date="2023-09" db="EMBL/GenBank/DDBJ databases">
        <title>Nesidiocoris tenuis whole genome shotgun sequence.</title>
        <authorList>
            <person name="Shibata T."/>
            <person name="Shimoda M."/>
            <person name="Kobayashi T."/>
            <person name="Uehara T."/>
        </authorList>
    </citation>
    <scope>NUCLEOTIDE SEQUENCE [LARGE SCALE GENOMIC DNA]</scope>
    <source>
        <strain evidence="2 3">Japan</strain>
    </source>
</reference>
<protein>
    <submittedName>
        <fullName evidence="2">Uncharacterized protein</fullName>
    </submittedName>
</protein>
<evidence type="ECO:0000313" key="2">
    <source>
        <dbReference type="EMBL" id="BES94127.1"/>
    </source>
</evidence>
<accession>A0ABN7ARZ8</accession>
<evidence type="ECO:0000256" key="1">
    <source>
        <dbReference type="SAM" id="MobiDB-lite"/>
    </source>
</evidence>
<name>A0ABN7ARZ8_9HEMI</name>